<evidence type="ECO:0000313" key="1">
    <source>
        <dbReference type="EMBL" id="OPJ58642.1"/>
    </source>
</evidence>
<gene>
    <name evidence="1" type="ORF">CLCHR_37610</name>
</gene>
<evidence type="ECO:0000313" key="2">
    <source>
        <dbReference type="Proteomes" id="UP000191056"/>
    </source>
</evidence>
<sequence length="49" mass="5756">MIHWPKTREEIREFISDCALSMSLENPTWYEFVTRLKATSKVIGNISLI</sequence>
<dbReference type="Proteomes" id="UP000191056">
    <property type="component" value="Unassembled WGS sequence"/>
</dbReference>
<keyword evidence="2" id="KW-1185">Reference proteome</keyword>
<protein>
    <submittedName>
        <fullName evidence="1">Uncharacterized protein</fullName>
    </submittedName>
</protein>
<accession>A0A1V4IF60</accession>
<dbReference type="STRING" id="225345.CLCHR_37610"/>
<organism evidence="1 2">
    <name type="scientific">Clostridium chromiireducens</name>
    <dbReference type="NCBI Taxonomy" id="225345"/>
    <lineage>
        <taxon>Bacteria</taxon>
        <taxon>Bacillati</taxon>
        <taxon>Bacillota</taxon>
        <taxon>Clostridia</taxon>
        <taxon>Eubacteriales</taxon>
        <taxon>Clostridiaceae</taxon>
        <taxon>Clostridium</taxon>
    </lineage>
</organism>
<dbReference type="EMBL" id="MZGT01000062">
    <property type="protein sequence ID" value="OPJ58642.1"/>
    <property type="molecule type" value="Genomic_DNA"/>
</dbReference>
<dbReference type="AlphaFoldDB" id="A0A1V4IF60"/>
<name>A0A1V4IF60_9CLOT</name>
<proteinExistence type="predicted"/>
<dbReference type="RefSeq" id="WP_242966155.1">
    <property type="nucleotide sequence ID" value="NZ_MZGT01000062.1"/>
</dbReference>
<reference evidence="1 2" key="1">
    <citation type="submission" date="2017-03" db="EMBL/GenBank/DDBJ databases">
        <title>Genome sequence of Clostridium chromiireducens DSM 23318.</title>
        <authorList>
            <person name="Poehlein A."/>
            <person name="Daniel R."/>
        </authorList>
    </citation>
    <scope>NUCLEOTIDE SEQUENCE [LARGE SCALE GENOMIC DNA]</scope>
    <source>
        <strain evidence="1 2">DSM 23318</strain>
    </source>
</reference>
<comment type="caution">
    <text evidence="1">The sequence shown here is derived from an EMBL/GenBank/DDBJ whole genome shotgun (WGS) entry which is preliminary data.</text>
</comment>